<protein>
    <submittedName>
        <fullName evidence="2">Uncharacterized protein</fullName>
    </submittedName>
</protein>
<dbReference type="Proteomes" id="UP001162164">
    <property type="component" value="Unassembled WGS sequence"/>
</dbReference>
<sequence length="80" mass="8607">MKLLLFVVALVALATLVTCRAESSGNKLPSEAIPLREITGFVSAQDVNSCSQSNCDSQCRAVQWAGGVCISGECWCYRYS</sequence>
<feature type="chain" id="PRO_5046851937" evidence="1">
    <location>
        <begin position="22"/>
        <end position="80"/>
    </location>
</feature>
<organism evidence="2 3">
    <name type="scientific">Molorchus minor</name>
    <dbReference type="NCBI Taxonomy" id="1323400"/>
    <lineage>
        <taxon>Eukaryota</taxon>
        <taxon>Metazoa</taxon>
        <taxon>Ecdysozoa</taxon>
        <taxon>Arthropoda</taxon>
        <taxon>Hexapoda</taxon>
        <taxon>Insecta</taxon>
        <taxon>Pterygota</taxon>
        <taxon>Neoptera</taxon>
        <taxon>Endopterygota</taxon>
        <taxon>Coleoptera</taxon>
        <taxon>Polyphaga</taxon>
        <taxon>Cucujiformia</taxon>
        <taxon>Chrysomeloidea</taxon>
        <taxon>Cerambycidae</taxon>
        <taxon>Lamiinae</taxon>
        <taxon>Monochamini</taxon>
        <taxon>Molorchus</taxon>
    </lineage>
</organism>
<dbReference type="EMBL" id="JAPWTJ010000461">
    <property type="protein sequence ID" value="KAJ8978239.1"/>
    <property type="molecule type" value="Genomic_DNA"/>
</dbReference>
<comment type="caution">
    <text evidence="2">The sequence shown here is derived from an EMBL/GenBank/DDBJ whole genome shotgun (WGS) entry which is preliminary data.</text>
</comment>
<dbReference type="Gene3D" id="3.30.30.10">
    <property type="entry name" value="Knottin, scorpion toxin-like"/>
    <property type="match status" value="1"/>
</dbReference>
<dbReference type="InterPro" id="IPR036574">
    <property type="entry name" value="Scorpion_toxin-like_sf"/>
</dbReference>
<evidence type="ECO:0000313" key="3">
    <source>
        <dbReference type="Proteomes" id="UP001162164"/>
    </source>
</evidence>
<proteinExistence type="predicted"/>
<keyword evidence="1" id="KW-0732">Signal</keyword>
<evidence type="ECO:0000256" key="1">
    <source>
        <dbReference type="SAM" id="SignalP"/>
    </source>
</evidence>
<keyword evidence="3" id="KW-1185">Reference proteome</keyword>
<gene>
    <name evidence="2" type="ORF">NQ317_016390</name>
</gene>
<feature type="signal peptide" evidence="1">
    <location>
        <begin position="1"/>
        <end position="21"/>
    </location>
</feature>
<reference evidence="2" key="1">
    <citation type="journal article" date="2023" name="Insect Mol. Biol.">
        <title>Genome sequencing provides insights into the evolution of gene families encoding plant cell wall-degrading enzymes in longhorned beetles.</title>
        <authorList>
            <person name="Shin N.R."/>
            <person name="Okamura Y."/>
            <person name="Kirsch R."/>
            <person name="Pauchet Y."/>
        </authorList>
    </citation>
    <scope>NUCLEOTIDE SEQUENCE</scope>
    <source>
        <strain evidence="2">MMC_N1</strain>
    </source>
</reference>
<accession>A0ABQ9JJY7</accession>
<name>A0ABQ9JJY7_9CUCU</name>
<evidence type="ECO:0000313" key="2">
    <source>
        <dbReference type="EMBL" id="KAJ8978239.1"/>
    </source>
</evidence>